<keyword evidence="3" id="KW-1185">Reference proteome</keyword>
<gene>
    <name evidence="2" type="ORF">EVAR_94465_1</name>
</gene>
<proteinExistence type="predicted"/>
<dbReference type="EMBL" id="BGZK01003952">
    <property type="protein sequence ID" value="GBP05827.1"/>
    <property type="molecule type" value="Genomic_DNA"/>
</dbReference>
<accession>A0A4C1SX21</accession>
<dbReference type="AlphaFoldDB" id="A0A4C1SX21"/>
<evidence type="ECO:0000256" key="1">
    <source>
        <dbReference type="SAM" id="MobiDB-lite"/>
    </source>
</evidence>
<dbReference type="Proteomes" id="UP000299102">
    <property type="component" value="Unassembled WGS sequence"/>
</dbReference>
<comment type="caution">
    <text evidence="2">The sequence shown here is derived from an EMBL/GenBank/DDBJ whole genome shotgun (WGS) entry which is preliminary data.</text>
</comment>
<evidence type="ECO:0000313" key="2">
    <source>
        <dbReference type="EMBL" id="GBP05827.1"/>
    </source>
</evidence>
<sequence length="94" mass="10533">MPERPLRPRQRFVDRQSSGGERTQDLSFVFFAAALGRDSMKSLNARRSNSIKPKEVQCETKGRHLNANVCDLGTSGSIFHTKPFSHDDIVPTTT</sequence>
<organism evidence="2 3">
    <name type="scientific">Eumeta variegata</name>
    <name type="common">Bagworm moth</name>
    <name type="synonym">Eumeta japonica</name>
    <dbReference type="NCBI Taxonomy" id="151549"/>
    <lineage>
        <taxon>Eukaryota</taxon>
        <taxon>Metazoa</taxon>
        <taxon>Ecdysozoa</taxon>
        <taxon>Arthropoda</taxon>
        <taxon>Hexapoda</taxon>
        <taxon>Insecta</taxon>
        <taxon>Pterygota</taxon>
        <taxon>Neoptera</taxon>
        <taxon>Endopterygota</taxon>
        <taxon>Lepidoptera</taxon>
        <taxon>Glossata</taxon>
        <taxon>Ditrysia</taxon>
        <taxon>Tineoidea</taxon>
        <taxon>Psychidae</taxon>
        <taxon>Oiketicinae</taxon>
        <taxon>Eumeta</taxon>
    </lineage>
</organism>
<name>A0A4C1SX21_EUMVA</name>
<protein>
    <submittedName>
        <fullName evidence="2">Uncharacterized protein</fullName>
    </submittedName>
</protein>
<evidence type="ECO:0000313" key="3">
    <source>
        <dbReference type="Proteomes" id="UP000299102"/>
    </source>
</evidence>
<reference evidence="2 3" key="1">
    <citation type="journal article" date="2019" name="Commun. Biol.">
        <title>The bagworm genome reveals a unique fibroin gene that provides high tensile strength.</title>
        <authorList>
            <person name="Kono N."/>
            <person name="Nakamura H."/>
            <person name="Ohtoshi R."/>
            <person name="Tomita M."/>
            <person name="Numata K."/>
            <person name="Arakawa K."/>
        </authorList>
    </citation>
    <scope>NUCLEOTIDE SEQUENCE [LARGE SCALE GENOMIC DNA]</scope>
</reference>
<feature type="region of interest" description="Disordered" evidence="1">
    <location>
        <begin position="1"/>
        <end position="20"/>
    </location>
</feature>
<feature type="compositionally biased region" description="Basic and acidic residues" evidence="1">
    <location>
        <begin position="1"/>
        <end position="14"/>
    </location>
</feature>